<keyword evidence="4 5" id="KW-0472">Membrane</keyword>
<dbReference type="EMBL" id="CM001403">
    <property type="protein sequence ID" value="EHQ26701.1"/>
    <property type="molecule type" value="Genomic_DNA"/>
</dbReference>
<dbReference type="GO" id="GO:0016765">
    <property type="term" value="F:transferase activity, transferring alkyl or aryl (other than methyl) groups"/>
    <property type="evidence" value="ECO:0007669"/>
    <property type="project" value="InterPro"/>
</dbReference>
<accession>H1Y244</accession>
<keyword evidence="7" id="KW-1185">Reference proteome</keyword>
<reference evidence="6" key="1">
    <citation type="submission" date="2011-09" db="EMBL/GenBank/DDBJ databases">
        <title>The permanent draft genome of Mucilaginibacter paludis DSM 18603.</title>
        <authorList>
            <consortium name="US DOE Joint Genome Institute (JGI-PGF)"/>
            <person name="Lucas S."/>
            <person name="Han J."/>
            <person name="Lapidus A."/>
            <person name="Bruce D."/>
            <person name="Goodwin L."/>
            <person name="Pitluck S."/>
            <person name="Peters L."/>
            <person name="Kyrpides N."/>
            <person name="Mavromatis K."/>
            <person name="Ivanova N."/>
            <person name="Mikhailova N."/>
            <person name="Held B."/>
            <person name="Detter J.C."/>
            <person name="Tapia R."/>
            <person name="Han C."/>
            <person name="Land M."/>
            <person name="Hauser L."/>
            <person name="Markowitz V."/>
            <person name="Cheng J.-F."/>
            <person name="Hugenholtz P."/>
            <person name="Woyke T."/>
            <person name="Wu D."/>
            <person name="Tindall B."/>
            <person name="Brambilla E."/>
            <person name="Klenk H.-P."/>
            <person name="Eisen J.A."/>
        </authorList>
    </citation>
    <scope>NUCLEOTIDE SEQUENCE [LARGE SCALE GENOMIC DNA]</scope>
    <source>
        <strain evidence="6">DSM 18603</strain>
    </source>
</reference>
<feature type="transmembrane region" description="Helical" evidence="5">
    <location>
        <begin position="250"/>
        <end position="272"/>
    </location>
</feature>
<evidence type="ECO:0000256" key="3">
    <source>
        <dbReference type="ARBA" id="ARBA00022989"/>
    </source>
</evidence>
<feature type="transmembrane region" description="Helical" evidence="5">
    <location>
        <begin position="153"/>
        <end position="174"/>
    </location>
</feature>
<evidence type="ECO:0000313" key="7">
    <source>
        <dbReference type="Proteomes" id="UP000002774"/>
    </source>
</evidence>
<dbReference type="Pfam" id="PF01040">
    <property type="entry name" value="UbiA"/>
    <property type="match status" value="1"/>
</dbReference>
<evidence type="ECO:0000256" key="4">
    <source>
        <dbReference type="ARBA" id="ARBA00023136"/>
    </source>
</evidence>
<keyword evidence="2 5" id="KW-0812">Transmembrane</keyword>
<organism evidence="6 7">
    <name type="scientific">Mucilaginibacter paludis DSM 18603</name>
    <dbReference type="NCBI Taxonomy" id="714943"/>
    <lineage>
        <taxon>Bacteria</taxon>
        <taxon>Pseudomonadati</taxon>
        <taxon>Bacteroidota</taxon>
        <taxon>Sphingobacteriia</taxon>
        <taxon>Sphingobacteriales</taxon>
        <taxon>Sphingobacteriaceae</taxon>
        <taxon>Mucilaginibacter</taxon>
    </lineage>
</organism>
<dbReference type="InterPro" id="IPR000537">
    <property type="entry name" value="UbiA_prenyltransferase"/>
</dbReference>
<dbReference type="AlphaFoldDB" id="H1Y244"/>
<feature type="transmembrane region" description="Helical" evidence="5">
    <location>
        <begin position="199"/>
        <end position="217"/>
    </location>
</feature>
<name>H1Y244_9SPHI</name>
<feature type="transmembrane region" description="Helical" evidence="5">
    <location>
        <begin position="90"/>
        <end position="110"/>
    </location>
</feature>
<evidence type="ECO:0000256" key="2">
    <source>
        <dbReference type="ARBA" id="ARBA00022692"/>
    </source>
</evidence>
<dbReference type="HOGENOM" id="CLU_081813_0_0_10"/>
<dbReference type="Proteomes" id="UP000002774">
    <property type="component" value="Chromosome"/>
</dbReference>
<dbReference type="GO" id="GO:0016020">
    <property type="term" value="C:membrane"/>
    <property type="evidence" value="ECO:0007669"/>
    <property type="project" value="UniProtKB-SubCell"/>
</dbReference>
<dbReference type="Gene3D" id="1.20.120.1780">
    <property type="entry name" value="UbiA prenyltransferase"/>
    <property type="match status" value="1"/>
</dbReference>
<dbReference type="eggNOG" id="COG0382">
    <property type="taxonomic scope" value="Bacteria"/>
</dbReference>
<feature type="transmembrane region" description="Helical" evidence="5">
    <location>
        <begin position="63"/>
        <end position="84"/>
    </location>
</feature>
<evidence type="ECO:0000256" key="1">
    <source>
        <dbReference type="ARBA" id="ARBA00004141"/>
    </source>
</evidence>
<evidence type="ECO:0000256" key="5">
    <source>
        <dbReference type="SAM" id="Phobius"/>
    </source>
</evidence>
<dbReference type="STRING" id="714943.Mucpa_2586"/>
<feature type="transmembrane region" description="Helical" evidence="5">
    <location>
        <begin position="20"/>
        <end position="42"/>
    </location>
</feature>
<gene>
    <name evidence="6" type="ORF">Mucpa_2586</name>
</gene>
<proteinExistence type="predicted"/>
<keyword evidence="3 5" id="KW-1133">Transmembrane helix</keyword>
<feature type="transmembrane region" description="Helical" evidence="5">
    <location>
        <begin position="223"/>
        <end position="241"/>
    </location>
</feature>
<sequence length="273" mass="31236">MALCSVAQAMVTLQLIGSKPVYPLLGLLFTSTLCLYNFSIFLSKPRDPQKSSFRRIRWFFKNNRLMVAFTLLSVAALLPLFLMLSVKSRLLLIVLSVLSVGYSLPIFSSGTQKFGLRNIPGLKSLLITLVWTLSCVLLPIFEAESHHLAFVSYTDAVILIAKRFLFIFALTIPFDIRDLFQDSKLGLKTIPVVFGERKAYLFCQLLLVGYVVLLFVFRSNGFNRDFFALGLTSLLMGWLIFKSEWEKNEYYYFFLMDGVLILQYLILIAFHLI</sequence>
<feature type="transmembrane region" description="Helical" evidence="5">
    <location>
        <begin position="122"/>
        <end position="141"/>
    </location>
</feature>
<evidence type="ECO:0008006" key="8">
    <source>
        <dbReference type="Google" id="ProtNLM"/>
    </source>
</evidence>
<comment type="subcellular location">
    <subcellularLocation>
        <location evidence="1">Membrane</location>
        <topology evidence="1">Multi-pass membrane protein</topology>
    </subcellularLocation>
</comment>
<protein>
    <recommendedName>
        <fullName evidence="8">UbiA prenyltransferase</fullName>
    </recommendedName>
</protein>
<evidence type="ECO:0000313" key="6">
    <source>
        <dbReference type="EMBL" id="EHQ26701.1"/>
    </source>
</evidence>